<sequence>MLIGGVVLRGLHVEFVEFLEFGLFALERLGIGGVYGHHGLPSQNSWNVPEEAGSTSGCPVTSLGDTRFGRYVW</sequence>
<comment type="caution">
    <text evidence="1">The sequence shown here is derived from an EMBL/GenBank/DDBJ whole genome shotgun (WGS) entry which is preliminary data.</text>
</comment>
<evidence type="ECO:0000313" key="2">
    <source>
        <dbReference type="Proteomes" id="UP001501532"/>
    </source>
</evidence>
<evidence type="ECO:0000313" key="1">
    <source>
        <dbReference type="EMBL" id="GAA3076469.1"/>
    </source>
</evidence>
<proteinExistence type="predicted"/>
<dbReference type="Proteomes" id="UP001501532">
    <property type="component" value="Unassembled WGS sequence"/>
</dbReference>
<accession>A0ABP6M4U0</accession>
<protein>
    <submittedName>
        <fullName evidence="1">Uncharacterized protein</fullName>
    </submittedName>
</protein>
<organism evidence="1 2">
    <name type="scientific">Streptomyces glomeratus</name>
    <dbReference type="NCBI Taxonomy" id="284452"/>
    <lineage>
        <taxon>Bacteria</taxon>
        <taxon>Bacillati</taxon>
        <taxon>Actinomycetota</taxon>
        <taxon>Actinomycetes</taxon>
        <taxon>Kitasatosporales</taxon>
        <taxon>Streptomycetaceae</taxon>
        <taxon>Streptomyces</taxon>
    </lineage>
</organism>
<name>A0ABP6M4U0_9ACTN</name>
<reference evidence="2" key="1">
    <citation type="journal article" date="2019" name="Int. J. Syst. Evol. Microbiol.">
        <title>The Global Catalogue of Microorganisms (GCM) 10K type strain sequencing project: providing services to taxonomists for standard genome sequencing and annotation.</title>
        <authorList>
            <consortium name="The Broad Institute Genomics Platform"/>
            <consortium name="The Broad Institute Genome Sequencing Center for Infectious Disease"/>
            <person name="Wu L."/>
            <person name="Ma J."/>
        </authorList>
    </citation>
    <scope>NUCLEOTIDE SEQUENCE [LARGE SCALE GENOMIC DNA]</scope>
    <source>
        <strain evidence="2">JCM 9091</strain>
    </source>
</reference>
<gene>
    <name evidence="1" type="ORF">GCM10010448_68390</name>
</gene>
<dbReference type="EMBL" id="BAAAUF010000090">
    <property type="protein sequence ID" value="GAA3076469.1"/>
    <property type="molecule type" value="Genomic_DNA"/>
</dbReference>
<keyword evidence="2" id="KW-1185">Reference proteome</keyword>